<evidence type="ECO:0000313" key="3">
    <source>
        <dbReference type="Proteomes" id="UP000076580"/>
    </source>
</evidence>
<dbReference type="AlphaFoldDB" id="A0A151GVJ3"/>
<name>A0A151GVJ3_DRECN</name>
<feature type="compositionally biased region" description="Basic and acidic residues" evidence="1">
    <location>
        <begin position="176"/>
        <end position="205"/>
    </location>
</feature>
<feature type="compositionally biased region" description="Basic and acidic residues" evidence="1">
    <location>
        <begin position="532"/>
        <end position="543"/>
    </location>
</feature>
<comment type="caution">
    <text evidence="2">The sequence shown here is derived from an EMBL/GenBank/DDBJ whole genome shotgun (WGS) entry which is preliminary data.</text>
</comment>
<protein>
    <submittedName>
        <fullName evidence="2">Uncharacterized protein</fullName>
    </submittedName>
</protein>
<sequence>MPLEQTITVGKQLLSIFKEAKGAYHDKKSELRERAGLRRSQTFDHTRGVGRHDECKYDGQNCEAQNGDAFEYRHGCRYRAEYDGLAADGHGRRRSCDFYSEASVRTSVRSTRSRHGEDGRAGTRTRPALTERNLKTLSEVSSTTPSGPRQPATAHRSPYAETLPRGKALSKLDLNAAEHRAAADESRRMSEPRTATDRSGGGKEIDMHLAYGNIPPDLADRVDLDPELGDEFRARQLVRQVEGLLDEAHCLQHSATAIIKHLQEKPDAAAAVALTLAELSTTVAKMSPAFLGFIKGGSPAVFALLASPQFLIGTGIAVGVTVVMFGGWKIVKKVREAQQAAAPPEATALEGAPAATDRRRPLGRARSEYSAGIDEALVVDDELSTIESWRRGIMPSGADDESAELELMTPEVERAYRAKHARDDVEFDLKSRRSGRTMRTSRTERPSAGKEKDKERAKERAKAKDKGKDKEGARQRERERERDKDKSNGKTKSKRVAVPATAESVSGHSERSRKSSSTSTGSKSKSRPTVRAIEDGASRRGDPRMDVIFLPKLRQDNMLKAIFRKKEKERVNRGELVLA</sequence>
<dbReference type="EMBL" id="LAYC01000001">
    <property type="protein sequence ID" value="KYK61090.1"/>
    <property type="molecule type" value="Genomic_DNA"/>
</dbReference>
<organism evidence="2 3">
    <name type="scientific">Drechmeria coniospora</name>
    <name type="common">Nematophagous fungus</name>
    <name type="synonym">Meria coniospora</name>
    <dbReference type="NCBI Taxonomy" id="98403"/>
    <lineage>
        <taxon>Eukaryota</taxon>
        <taxon>Fungi</taxon>
        <taxon>Dikarya</taxon>
        <taxon>Ascomycota</taxon>
        <taxon>Pezizomycotina</taxon>
        <taxon>Sordariomycetes</taxon>
        <taxon>Hypocreomycetidae</taxon>
        <taxon>Hypocreales</taxon>
        <taxon>Ophiocordycipitaceae</taxon>
        <taxon>Drechmeria</taxon>
    </lineage>
</organism>
<accession>A0A151GVJ3</accession>
<gene>
    <name evidence="2" type="ORF">DCS_02231</name>
</gene>
<evidence type="ECO:0000313" key="2">
    <source>
        <dbReference type="EMBL" id="KYK61090.1"/>
    </source>
</evidence>
<reference evidence="2 3" key="1">
    <citation type="journal article" date="2016" name="Sci. Rep.">
        <title>Insights into Adaptations to a Near-Obligate Nematode Endoparasitic Lifestyle from the Finished Genome of Drechmeria coniospora.</title>
        <authorList>
            <person name="Zhang L."/>
            <person name="Zhou Z."/>
            <person name="Guo Q."/>
            <person name="Fokkens L."/>
            <person name="Miskei M."/>
            <person name="Pocsi I."/>
            <person name="Zhang W."/>
            <person name="Chen M."/>
            <person name="Wang L."/>
            <person name="Sun Y."/>
            <person name="Donzelli B.G."/>
            <person name="Gibson D.M."/>
            <person name="Nelson D.R."/>
            <person name="Luo J.G."/>
            <person name="Rep M."/>
            <person name="Liu H."/>
            <person name="Yang S."/>
            <person name="Wang J."/>
            <person name="Krasnoff S.B."/>
            <person name="Xu Y."/>
            <person name="Molnar I."/>
            <person name="Lin M."/>
        </authorList>
    </citation>
    <scope>NUCLEOTIDE SEQUENCE [LARGE SCALE GENOMIC DNA]</scope>
    <source>
        <strain evidence="2 3">ARSEF 6962</strain>
    </source>
</reference>
<dbReference type="GeneID" id="63714874"/>
<evidence type="ECO:0000256" key="1">
    <source>
        <dbReference type="SAM" id="MobiDB-lite"/>
    </source>
</evidence>
<feature type="region of interest" description="Disordered" evidence="1">
    <location>
        <begin position="427"/>
        <end position="543"/>
    </location>
</feature>
<dbReference type="RefSeq" id="XP_040660442.1">
    <property type="nucleotide sequence ID" value="XM_040799559.1"/>
</dbReference>
<feature type="compositionally biased region" description="Polar residues" evidence="1">
    <location>
        <begin position="135"/>
        <end position="147"/>
    </location>
</feature>
<feature type="region of interest" description="Disordered" evidence="1">
    <location>
        <begin position="341"/>
        <end position="363"/>
    </location>
</feature>
<dbReference type="STRING" id="98403.A0A151GVJ3"/>
<dbReference type="InParanoid" id="A0A151GVJ3"/>
<proteinExistence type="predicted"/>
<feature type="region of interest" description="Disordered" evidence="1">
    <location>
        <begin position="102"/>
        <end position="205"/>
    </location>
</feature>
<keyword evidence="3" id="KW-1185">Reference proteome</keyword>
<feature type="compositionally biased region" description="Basic and acidic residues" evidence="1">
    <location>
        <begin position="441"/>
        <end position="488"/>
    </location>
</feature>
<dbReference type="Proteomes" id="UP000076580">
    <property type="component" value="Chromosome 01"/>
</dbReference>
<feature type="compositionally biased region" description="Low complexity" evidence="1">
    <location>
        <begin position="341"/>
        <end position="355"/>
    </location>
</feature>